<evidence type="ECO:0000313" key="2">
    <source>
        <dbReference type="EMBL" id="WTU38538.1"/>
    </source>
</evidence>
<name>A0AAU2GR53_9ACTN</name>
<dbReference type="PANTHER" id="PTHR43767">
    <property type="entry name" value="LONG-CHAIN-FATTY-ACID--COA LIGASE"/>
    <property type="match status" value="1"/>
</dbReference>
<evidence type="ECO:0000259" key="1">
    <source>
        <dbReference type="Pfam" id="PF00501"/>
    </source>
</evidence>
<dbReference type="Pfam" id="PF00501">
    <property type="entry name" value="AMP-binding"/>
    <property type="match status" value="1"/>
</dbReference>
<dbReference type="AlphaFoldDB" id="A0AAU2GR53"/>
<accession>A0AAU2GR53</accession>
<dbReference type="Gene3D" id="3.40.50.980">
    <property type="match status" value="2"/>
</dbReference>
<dbReference type="Gene3D" id="2.30.38.10">
    <property type="entry name" value="Luciferase, Domain 3"/>
    <property type="match status" value="1"/>
</dbReference>
<dbReference type="InterPro" id="IPR050237">
    <property type="entry name" value="ATP-dep_AMP-bd_enzyme"/>
</dbReference>
<feature type="domain" description="AMP-dependent synthetase/ligase" evidence="1">
    <location>
        <begin position="32"/>
        <end position="406"/>
    </location>
</feature>
<dbReference type="InterPro" id="IPR000873">
    <property type="entry name" value="AMP-dep_synth/lig_dom"/>
</dbReference>
<dbReference type="EMBL" id="CP108253">
    <property type="protein sequence ID" value="WTU38538.1"/>
    <property type="molecule type" value="Genomic_DNA"/>
</dbReference>
<reference evidence="2" key="1">
    <citation type="submission" date="2022-10" db="EMBL/GenBank/DDBJ databases">
        <title>The complete genomes of actinobacterial strains from the NBC collection.</title>
        <authorList>
            <person name="Joergensen T.S."/>
            <person name="Alvarez Arevalo M."/>
            <person name="Sterndorff E.B."/>
            <person name="Faurdal D."/>
            <person name="Vuksanovic O."/>
            <person name="Mourched A.-S."/>
            <person name="Charusanti P."/>
            <person name="Shaw S."/>
            <person name="Blin K."/>
            <person name="Weber T."/>
        </authorList>
    </citation>
    <scope>NUCLEOTIDE SEQUENCE</scope>
    <source>
        <strain evidence="2">NBC_00060</strain>
    </source>
</reference>
<sequence length="454" mass="48627">MLDSCTPLLSETVGRYYDHGYYQGAALPQLLAEHARTYGTRTALVHGERRLTYRELNRRVDRVAAGLALRGIRSGDRVIVQLPNVPEFVITVYALMRAGALPVFASISHRADEIGHLARIAEAAAYIGPSVHHGFDHAAMAAEISDDHPRLRRAFTLDSPDGAQGGFATAPSGCLFFPLRSVDAPRGPDRTYNPNDVAFFLLSSGNTAPPQLVPRTHNDYAYQSRAAAELIGLGPEDVYLAALSAESNFTFGCPGIVGTLAVGGTVVLIDEPGPADAFHAIETEKVTVTSLVPAVAQLWLDTRLNGQYDLAGLRLIQIGGARLHPELAARIPSAFDCRLQQVFEMAEGLLCLTRLTDTDAVIHHTQGRPLSPGDEIRITDADGTDVPAGTPGQLWTRGPCTLRGYYKAPDQNTGSFTADGFCKTGVVARLTEDGNLVVGGAVPTLTEASRADHL</sequence>
<protein>
    <submittedName>
        <fullName evidence="2">AMP-binding protein</fullName>
    </submittedName>
</protein>
<organism evidence="2">
    <name type="scientific">Streptomyces sp. NBC_00060</name>
    <dbReference type="NCBI Taxonomy" id="2975636"/>
    <lineage>
        <taxon>Bacteria</taxon>
        <taxon>Bacillati</taxon>
        <taxon>Actinomycetota</taxon>
        <taxon>Actinomycetes</taxon>
        <taxon>Kitasatosporales</taxon>
        <taxon>Streptomycetaceae</taxon>
        <taxon>Streptomyces</taxon>
    </lineage>
</organism>
<dbReference type="SUPFAM" id="SSF56801">
    <property type="entry name" value="Acetyl-CoA synthetase-like"/>
    <property type="match status" value="1"/>
</dbReference>
<dbReference type="PANTHER" id="PTHR43767:SF1">
    <property type="entry name" value="NONRIBOSOMAL PEPTIDE SYNTHASE PES1 (EUROFUNG)-RELATED"/>
    <property type="match status" value="1"/>
</dbReference>
<proteinExistence type="predicted"/>
<gene>
    <name evidence="2" type="ORF">OHV25_02645</name>
</gene>